<keyword evidence="1" id="KW-0227">DNA damage</keyword>
<dbReference type="OrthoDB" id="10036850at2759"/>
<keyword evidence="1" id="KW-0347">Helicase</keyword>
<evidence type="ECO:0000259" key="4">
    <source>
        <dbReference type="Pfam" id="PF14214"/>
    </source>
</evidence>
<dbReference type="PANTHER" id="PTHR47642:SF5">
    <property type="entry name" value="ATP-DEPENDENT DNA HELICASE"/>
    <property type="match status" value="1"/>
</dbReference>
<feature type="domain" description="Helitron helicase-like" evidence="4">
    <location>
        <begin position="644"/>
        <end position="768"/>
    </location>
</feature>
<dbReference type="SUPFAM" id="SSF52540">
    <property type="entry name" value="P-loop containing nucleoside triphosphate hydrolases"/>
    <property type="match status" value="2"/>
</dbReference>
<comment type="similarity">
    <text evidence="1">Belongs to the helicase family.</text>
</comment>
<dbReference type="Gene3D" id="2.40.50.140">
    <property type="entry name" value="Nucleic acid-binding proteins"/>
    <property type="match status" value="1"/>
</dbReference>
<sequence length="2189" mass="253462">MAMNEANSPVDESVFLDDNDDGISVHSSRTTTHLKRNVERPDNNNGYFLVEKGAKGVFVTVNRLKHFGFIKRKNQPSWPDVFAREASLNDRVHPKKFFVGDTCKFDIIKTSRGYEAIDIDITERNINSISKLGKIPKKKETNQNQTEVSGELFQSTLRRASSHKTERQDDEFKTEDNKRRAEALKIARKDDEFKTEDNKRRAAGHRIERQDIEFKTEDNKRRAEALKIARKDDEFKQVERRKNALRIHNNREKYKNNFDTMKSDYESKIKEGPTHICSCCGGLWFEYSIREYTVEMLTNKGLTKEFIDTVCYLKHALIKLCATCRKDIMSKKVPNLSLSNGLVFYEVPDCLKVLTELEERLISPRIPFMAIRSLGFCKQFGLKGNLVNVPMNVDTNVSILPRSFSDTHTIQLKLIRQMKNKNAFMYETIRPKVVHTAIAYLVKQELYKDEGIVISNDWIKEYSNERENFIVNNEDKKVDVHEKMTEDVDQDDDWNECDDKPINPVATETLLYDESEDRNDTGIKFAPGENNRPISILMDLKVDELTFPKIYCGKQRKIKENVKLTYAKIAKSELRMFDRRCGRVSKLFFTYKKLQTRKFADAISINLRKTKNTKNVTVAQMLNRDYVNGLIHGDDAFTFLRFDRSSPAFWELKKKEVMAMTRQLGCPTLFLTLSAAETQWSELIVMLTEVLENKVITLEEAENMDYEKKCELIRNDPVTCVRYFEHRLKCLWEILSAPCGPFQEYELVDKYVRIEFQARGSPHVHALLWLKNAPKYDKNDPESITRCVEFIDKLISVNAKSTEFSEKLICLQRHKHSFTCKIRVNGEIKCRFDIPYFPMSKTMILEPLGDDETLSRKKREEVTLYRQNVKKELDKISKDKDNVLTFEEFLNNINMNEEEYIQMIRAGLKKPKVFLKRAPNEIRINAYNPLIMSLHRANMDIQFILDPYACLTYCVDYISNSENGTSKLLRDALNELKQGNNTVKERLRIIANKFLNSSEISAQEAVYHILSIPLSVSSRSTIFINTNKPENRISMLKSDEILQKLESDSKDVFVEGLIDIYSNRPDEMKDVCLADFASLYNVSKRKIGSTEIVENSDDENNTEEVDERAIVLKMKNGKGWIKKRTKKKIIRFRNFKLHQDPENYYREQLMLFLPWNNEEEDLIYINHEEQFELYKDLIQQKRSEYVHREANEFEKALAESKERENENDIDDTNIEYDQDKNEFLIYEMGNNEGDIFLEMGLNTRSERVEHFNVPKQIPNTEYEEMMRNLNDNQRKYTLNAMNLIKNSDKQFFHFINGGAGVGKSTLIKGMYQSLLRFFDSLPGSNPQAIRIAICAPTGKAAALLDGMTLHSFLSLPINQCKSKLVKLDSDLSNRIGVKLKELQLLIIDEISMVGFTMFQHVDARLQQIMRNKKPFGGISVIVLGDFNQLRPVGDKYIFQYNNSYNALVDNPLWTLFELFELTEIMRQKDDKAFAISLSNLAKGMMTVEDINLFKSRIISTEKVDVVEDAIRIFRSNAEVDAYNTKVLANLNTEGATAKAYDFCVGDGLASVKEKVLSNVKKLKTTETYGLPLQIELKVGAKYMMTVNIDIEDGLVNGACGKLVMIDYGKLQKTNEAVPCRLWIKFNEEKTGRKARANFQSVMRYRNIDLSLTPVEPVTRQINTRSTNFKVERKQFPVVPCEAMTIYKSQGGTYEKVVVNLKKGMTRSELYVACSRATKASGLYLIGDFVPPKPPEHNDTVAMMFKAMRSERKIHFSLEFPEESPKENIYLMFHNVQSLHKHFLDVKCDRTFLSATIISLVETWTKPSDNLEIEGFKIVHRRDCHDIRKPFGQITYLKNHLKYEVIAERYEYSGINHIEYSSIKIDDLCLISVYNSPNSAFDVLKRHIDEVITVSKRACEKIVIVGDFNIDLKPNNNHKFIDYITSFGFTLISQLNKNSTNAKTQIDYCFANVNDLKSDYFESLTSFHKPIWVTKHEVLTELHLDETEDIHTIMSCNIDDTIDTDHSDAMEVDNKFAFDHHETVDDNEQIDLDMSLQLADLSVNEPSDMMEIEENSSSENFEIIDSNSRKILNRFLVEFNFDNTIETNQFMGQVRIISDLIKKSPFITMQNKDNSVRLETRAEYPVRAFDSVYTRTRTTGDGNCLYSSLSILSVGSEKLTHSMRLLAVYAVITNRSYFQKLCNTLGYTFE</sequence>
<keyword evidence="1" id="KW-0547">Nucleotide-binding</keyword>
<dbReference type="InterPro" id="IPR036691">
    <property type="entry name" value="Endo/exonu/phosph_ase_sf"/>
</dbReference>
<accession>A0A815MCC9</accession>
<evidence type="ECO:0000259" key="3">
    <source>
        <dbReference type="Pfam" id="PF05970"/>
    </source>
</evidence>
<dbReference type="GO" id="GO:0006310">
    <property type="term" value="P:DNA recombination"/>
    <property type="evidence" value="ECO:0007669"/>
    <property type="project" value="UniProtKB-KW"/>
</dbReference>
<feature type="region of interest" description="Disordered" evidence="2">
    <location>
        <begin position="1"/>
        <end position="21"/>
    </location>
</feature>
<dbReference type="Pfam" id="PF14529">
    <property type="entry name" value="Exo_endo_phos_2"/>
    <property type="match status" value="1"/>
</dbReference>
<feature type="domain" description="Endonuclease/exonuclease/phosphatase" evidence="5">
    <location>
        <begin position="1868"/>
        <end position="1970"/>
    </location>
</feature>
<comment type="cofactor">
    <cofactor evidence="1">
        <name>Mg(2+)</name>
        <dbReference type="ChEBI" id="CHEBI:18420"/>
    </cofactor>
</comment>
<name>A0A815MCC9_ADIRI</name>
<dbReference type="PANTHER" id="PTHR47642">
    <property type="entry name" value="ATP-DEPENDENT DNA HELICASE"/>
    <property type="match status" value="1"/>
</dbReference>
<keyword evidence="1" id="KW-0234">DNA repair</keyword>
<proteinExistence type="inferred from homology"/>
<feature type="compositionally biased region" description="Basic and acidic residues" evidence="2">
    <location>
        <begin position="163"/>
        <end position="178"/>
    </location>
</feature>
<dbReference type="SUPFAM" id="SSF56219">
    <property type="entry name" value="DNase I-like"/>
    <property type="match status" value="1"/>
</dbReference>
<keyword evidence="1" id="KW-0233">DNA recombination</keyword>
<dbReference type="Gene3D" id="3.40.50.300">
    <property type="entry name" value="P-loop containing nucleotide triphosphate hydrolases"/>
    <property type="match status" value="2"/>
</dbReference>
<dbReference type="InterPro" id="IPR046700">
    <property type="entry name" value="DUF6570"/>
</dbReference>
<dbReference type="Pfam" id="PF20209">
    <property type="entry name" value="DUF6570"/>
    <property type="match status" value="1"/>
</dbReference>
<organism evidence="7 8">
    <name type="scientific">Adineta ricciae</name>
    <name type="common">Rotifer</name>
    <dbReference type="NCBI Taxonomy" id="249248"/>
    <lineage>
        <taxon>Eukaryota</taxon>
        <taxon>Metazoa</taxon>
        <taxon>Spiralia</taxon>
        <taxon>Gnathifera</taxon>
        <taxon>Rotifera</taxon>
        <taxon>Eurotatoria</taxon>
        <taxon>Bdelloidea</taxon>
        <taxon>Adinetida</taxon>
        <taxon>Adinetidae</taxon>
        <taxon>Adineta</taxon>
    </lineage>
</organism>
<evidence type="ECO:0000256" key="2">
    <source>
        <dbReference type="SAM" id="MobiDB-lite"/>
    </source>
</evidence>
<feature type="domain" description="DNA helicase Pif1-like DEAD-box helicase" evidence="3">
    <location>
        <begin position="1269"/>
        <end position="1472"/>
    </location>
</feature>
<feature type="domain" description="DUF6570" evidence="6">
    <location>
        <begin position="331"/>
        <end position="459"/>
    </location>
</feature>
<keyword evidence="1" id="KW-0067">ATP-binding</keyword>
<dbReference type="GO" id="GO:0005524">
    <property type="term" value="F:ATP binding"/>
    <property type="evidence" value="ECO:0007669"/>
    <property type="project" value="UniProtKB-KW"/>
</dbReference>
<dbReference type="InterPro" id="IPR010285">
    <property type="entry name" value="DNA_helicase_pif1-like_DEAD"/>
</dbReference>
<dbReference type="InterPro" id="IPR012340">
    <property type="entry name" value="NA-bd_OB-fold"/>
</dbReference>
<dbReference type="GO" id="GO:0016787">
    <property type="term" value="F:hydrolase activity"/>
    <property type="evidence" value="ECO:0007669"/>
    <property type="project" value="UniProtKB-KW"/>
</dbReference>
<feature type="region of interest" description="Disordered" evidence="2">
    <location>
        <begin position="158"/>
        <end position="178"/>
    </location>
</feature>
<evidence type="ECO:0000259" key="5">
    <source>
        <dbReference type="Pfam" id="PF14529"/>
    </source>
</evidence>
<comment type="catalytic activity">
    <reaction evidence="1">
        <text>ATP + H2O = ADP + phosphate + H(+)</text>
        <dbReference type="Rhea" id="RHEA:13065"/>
        <dbReference type="ChEBI" id="CHEBI:15377"/>
        <dbReference type="ChEBI" id="CHEBI:15378"/>
        <dbReference type="ChEBI" id="CHEBI:30616"/>
        <dbReference type="ChEBI" id="CHEBI:43474"/>
        <dbReference type="ChEBI" id="CHEBI:456216"/>
        <dbReference type="EC" id="5.6.2.3"/>
    </reaction>
</comment>
<reference evidence="7" key="1">
    <citation type="submission" date="2021-02" db="EMBL/GenBank/DDBJ databases">
        <authorList>
            <person name="Nowell W R."/>
        </authorList>
    </citation>
    <scope>NUCLEOTIDE SEQUENCE</scope>
</reference>
<dbReference type="EMBL" id="CAJNOJ010000359">
    <property type="protein sequence ID" value="CAF1416235.1"/>
    <property type="molecule type" value="Genomic_DNA"/>
</dbReference>
<dbReference type="Pfam" id="PF05970">
    <property type="entry name" value="PIF1"/>
    <property type="match status" value="1"/>
</dbReference>
<comment type="caution">
    <text evidence="7">The sequence shown here is derived from an EMBL/GenBank/DDBJ whole genome shotgun (WGS) entry which is preliminary data.</text>
</comment>
<dbReference type="EC" id="5.6.2.3" evidence="1"/>
<dbReference type="InterPro" id="IPR027417">
    <property type="entry name" value="P-loop_NTPase"/>
</dbReference>
<evidence type="ECO:0000313" key="7">
    <source>
        <dbReference type="EMBL" id="CAF1416235.1"/>
    </source>
</evidence>
<protein>
    <recommendedName>
        <fullName evidence="1">ATP-dependent DNA helicase</fullName>
        <ecNumber evidence="1">5.6.2.3</ecNumber>
    </recommendedName>
</protein>
<dbReference type="GO" id="GO:0006281">
    <property type="term" value="P:DNA repair"/>
    <property type="evidence" value="ECO:0007669"/>
    <property type="project" value="UniProtKB-KW"/>
</dbReference>
<evidence type="ECO:0000313" key="8">
    <source>
        <dbReference type="Proteomes" id="UP000663852"/>
    </source>
</evidence>
<dbReference type="Pfam" id="PF14214">
    <property type="entry name" value="Helitron_like_N"/>
    <property type="match status" value="1"/>
</dbReference>
<dbReference type="GO" id="GO:0000723">
    <property type="term" value="P:telomere maintenance"/>
    <property type="evidence" value="ECO:0007669"/>
    <property type="project" value="InterPro"/>
</dbReference>
<dbReference type="InterPro" id="IPR051055">
    <property type="entry name" value="PIF1_helicase"/>
</dbReference>
<gene>
    <name evidence="7" type="ORF">EDS130_LOCUS37112</name>
</gene>
<dbReference type="CDD" id="cd18809">
    <property type="entry name" value="SF1_C_RecD"/>
    <property type="match status" value="1"/>
</dbReference>
<dbReference type="Proteomes" id="UP000663852">
    <property type="component" value="Unassembled WGS sequence"/>
</dbReference>
<dbReference type="GO" id="GO:0043139">
    <property type="term" value="F:5'-3' DNA helicase activity"/>
    <property type="evidence" value="ECO:0007669"/>
    <property type="project" value="UniProtKB-EC"/>
</dbReference>
<keyword evidence="1" id="KW-0378">Hydrolase</keyword>
<dbReference type="InterPro" id="IPR005135">
    <property type="entry name" value="Endo/exonuclease/phosphatase"/>
</dbReference>
<dbReference type="InterPro" id="IPR025476">
    <property type="entry name" value="Helitron_helicase-like"/>
</dbReference>
<evidence type="ECO:0000259" key="6">
    <source>
        <dbReference type="Pfam" id="PF20209"/>
    </source>
</evidence>
<evidence type="ECO:0000256" key="1">
    <source>
        <dbReference type="RuleBase" id="RU363044"/>
    </source>
</evidence>
<dbReference type="Gene3D" id="3.60.10.10">
    <property type="entry name" value="Endonuclease/exonuclease/phosphatase"/>
    <property type="match status" value="1"/>
</dbReference>